<feature type="domain" description="MOFRL-associated" evidence="2">
    <location>
        <begin position="7"/>
        <end position="197"/>
    </location>
</feature>
<dbReference type="EC" id="1.1.1.81" evidence="3"/>
<dbReference type="InterPro" id="IPR039760">
    <property type="entry name" value="MOFRL_protein"/>
</dbReference>
<dbReference type="InterPro" id="IPR038614">
    <property type="entry name" value="GK_N_sf"/>
</dbReference>
<dbReference type="InterPro" id="IPR037035">
    <property type="entry name" value="GK-like_C_sf"/>
</dbReference>
<dbReference type="Gene3D" id="3.40.50.10180">
    <property type="entry name" value="Glycerate kinase, MOFRL-like N-terminal domain"/>
    <property type="match status" value="1"/>
</dbReference>
<dbReference type="GO" id="GO:0005737">
    <property type="term" value="C:cytoplasm"/>
    <property type="evidence" value="ECO:0007669"/>
    <property type="project" value="TreeGrafter"/>
</dbReference>
<proteinExistence type="predicted"/>
<dbReference type="Proteomes" id="UP000034201">
    <property type="component" value="Unassembled WGS sequence"/>
</dbReference>
<feature type="domain" description="MOFRL" evidence="1">
    <location>
        <begin position="275"/>
        <end position="376"/>
    </location>
</feature>
<dbReference type="Gene3D" id="3.40.1480.10">
    <property type="entry name" value="MOFRL domain"/>
    <property type="match status" value="1"/>
</dbReference>
<dbReference type="GO" id="GO:0016618">
    <property type="term" value="F:hydroxypyruvate reductase [NAD(P)H] activity"/>
    <property type="evidence" value="ECO:0007669"/>
    <property type="project" value="UniProtKB-EC"/>
</dbReference>
<dbReference type="EMBL" id="LCQQ01000013">
    <property type="protein sequence ID" value="KKW21152.1"/>
    <property type="molecule type" value="Genomic_DNA"/>
</dbReference>
<gene>
    <name evidence="3" type="ORF">UY61_C0013G0001</name>
</gene>
<comment type="caution">
    <text evidence="3">The sequence shown here is derived from an EMBL/GenBank/DDBJ whole genome shotgun (WGS) entry which is preliminary data.</text>
</comment>
<feature type="non-terminal residue" evidence="3">
    <location>
        <position position="1"/>
    </location>
</feature>
<keyword evidence="3" id="KW-0670">Pyruvate</keyword>
<name>A0A0G1Z1H6_9BACT</name>
<dbReference type="Pfam" id="PF13660">
    <property type="entry name" value="DUF4147"/>
    <property type="match status" value="1"/>
</dbReference>
<accession>A0A0G1Z1H6</accession>
<dbReference type="GO" id="GO:0008887">
    <property type="term" value="F:glycerate kinase activity"/>
    <property type="evidence" value="ECO:0007669"/>
    <property type="project" value="InterPro"/>
</dbReference>
<dbReference type="Pfam" id="PF05161">
    <property type="entry name" value="MOFRL"/>
    <property type="match status" value="1"/>
</dbReference>
<sequence>IFVQEEEFPLKKNSGVFVVGVGKCATEAAHALESILGARLSGGVIIDVKTGAPLKKIIAYKGSHPLPTEANIEASSHIVALLRPLSEDDFVIFIISGGGSTLLCLPEDSGCQEESKILHELMVRGAAIQEVNVVRKHLSLARGGYLAEYAYPAHSVALIFSDVPGNDIQYVASGPTVKDTTTRKDAEIVLSKYDVLNACHMDSCGLIETPKDDKYFANVKNIVVASNSIALSAMAEKAKELGFASEVRTQNLVGEASDAGKTIVEDLHSAPPKSALLYGGETTVTVRGHGKGGRNMELALSALRFLKEREAVLALASDGRDNSDIAGAICDIMTRAGAAEHNLDIEKYLDDNNEYPFFKKVGDYLLTGDTGSNVSDLIIAIKE</sequence>
<organism evidence="3 4">
    <name type="scientific">Candidatus Adlerbacteria bacterium GW2011_GWC1_50_9</name>
    <dbReference type="NCBI Taxonomy" id="1618608"/>
    <lineage>
        <taxon>Bacteria</taxon>
        <taxon>Candidatus Adleribacteriota</taxon>
    </lineage>
</organism>
<dbReference type="AlphaFoldDB" id="A0A0G1Z1H6"/>
<dbReference type="PANTHER" id="PTHR12227">
    <property type="entry name" value="GLYCERATE KINASE"/>
    <property type="match status" value="1"/>
</dbReference>
<reference evidence="3 4" key="1">
    <citation type="journal article" date="2015" name="Nature">
        <title>rRNA introns, odd ribosomes, and small enigmatic genomes across a large radiation of phyla.</title>
        <authorList>
            <person name="Brown C.T."/>
            <person name="Hug L.A."/>
            <person name="Thomas B.C."/>
            <person name="Sharon I."/>
            <person name="Castelle C.J."/>
            <person name="Singh A."/>
            <person name="Wilkins M.J."/>
            <person name="Williams K.H."/>
            <person name="Banfield J.F."/>
        </authorList>
    </citation>
    <scope>NUCLEOTIDE SEQUENCE [LARGE SCALE GENOMIC DNA]</scope>
</reference>
<evidence type="ECO:0000313" key="4">
    <source>
        <dbReference type="Proteomes" id="UP000034201"/>
    </source>
</evidence>
<dbReference type="InterPro" id="IPR007835">
    <property type="entry name" value="MOFRL"/>
</dbReference>
<evidence type="ECO:0000313" key="3">
    <source>
        <dbReference type="EMBL" id="KKW21152.1"/>
    </source>
</evidence>
<dbReference type="InterPro" id="IPR025286">
    <property type="entry name" value="MOFRL_assoc_dom"/>
</dbReference>
<dbReference type="PANTHER" id="PTHR12227:SF0">
    <property type="entry name" value="GLYCERATE KINASE"/>
    <property type="match status" value="1"/>
</dbReference>
<keyword evidence="3" id="KW-0560">Oxidoreductase</keyword>
<evidence type="ECO:0000259" key="2">
    <source>
        <dbReference type="Pfam" id="PF13660"/>
    </source>
</evidence>
<protein>
    <submittedName>
        <fullName evidence="3">Hydroxypyruvate reductase, hydroxypyruvate reductase</fullName>
        <ecNumber evidence="3">1.1.1.81</ecNumber>
    </submittedName>
</protein>
<evidence type="ECO:0000259" key="1">
    <source>
        <dbReference type="Pfam" id="PF05161"/>
    </source>
</evidence>
<dbReference type="SUPFAM" id="SSF82544">
    <property type="entry name" value="GckA/TtuD-like"/>
    <property type="match status" value="1"/>
</dbReference>
<dbReference type="PATRIC" id="fig|1618608.3.peg.210"/>